<dbReference type="EMBL" id="JANSKX010000032">
    <property type="protein sequence ID" value="MCY1595427.1"/>
    <property type="molecule type" value="Genomic_DNA"/>
</dbReference>
<sequence length="68" mass="7845">MSVLTLSDLNSFFTKRDERSKELLEILLKESNDKNPLRISGLRAQAIKEANDEMLIQLLEKLNLLESK</sequence>
<dbReference type="AlphaFoldDB" id="A0A9Q4D835"/>
<reference evidence="1" key="1">
    <citation type="journal article" date="2022" name="Int. J. Mol. Sci.">
        <title>Phenotypic and genotypic virulence characterisation of Staphylococcus pettenkoferi strains isolated from human bloodstream and diabetic foot infections.</title>
        <authorList>
            <person name="Magnan C."/>
        </authorList>
    </citation>
    <scope>NUCLEOTIDE SEQUENCE</scope>
    <source>
        <strain evidence="1">NSP020P</strain>
    </source>
</reference>
<comment type="caution">
    <text evidence="1">The sequence shown here is derived from an EMBL/GenBank/DDBJ whole genome shotgun (WGS) entry which is preliminary data.</text>
</comment>
<dbReference type="RefSeq" id="WP_268218462.1">
    <property type="nucleotide sequence ID" value="NZ_JANSKX010000032.1"/>
</dbReference>
<accession>A0A9Q4D835</accession>
<name>A0A9Q4D835_9STAP</name>
<protein>
    <submittedName>
        <fullName evidence="1">Uncharacterized protein</fullName>
    </submittedName>
</protein>
<proteinExistence type="predicted"/>
<dbReference type="Proteomes" id="UP001081438">
    <property type="component" value="Unassembled WGS sequence"/>
</dbReference>
<organism evidence="1 2">
    <name type="scientific">Staphylococcus pettenkoferi</name>
    <dbReference type="NCBI Taxonomy" id="170573"/>
    <lineage>
        <taxon>Bacteria</taxon>
        <taxon>Bacillati</taxon>
        <taxon>Bacillota</taxon>
        <taxon>Bacilli</taxon>
        <taxon>Bacillales</taxon>
        <taxon>Staphylococcaceae</taxon>
        <taxon>Staphylococcus</taxon>
    </lineage>
</organism>
<gene>
    <name evidence="1" type="ORF">NW112_09275</name>
</gene>
<evidence type="ECO:0000313" key="2">
    <source>
        <dbReference type="Proteomes" id="UP001081438"/>
    </source>
</evidence>
<evidence type="ECO:0000313" key="1">
    <source>
        <dbReference type="EMBL" id="MCY1595427.1"/>
    </source>
</evidence>